<keyword evidence="1" id="KW-0812">Transmembrane</keyword>
<keyword evidence="3" id="KW-1185">Reference proteome</keyword>
<name>A0A7W7W2P2_9ACTN</name>
<evidence type="ECO:0000256" key="1">
    <source>
        <dbReference type="SAM" id="Phobius"/>
    </source>
</evidence>
<reference evidence="2 3" key="1">
    <citation type="submission" date="2020-08" db="EMBL/GenBank/DDBJ databases">
        <title>Sequencing the genomes of 1000 actinobacteria strains.</title>
        <authorList>
            <person name="Klenk H.-P."/>
        </authorList>
    </citation>
    <scope>NUCLEOTIDE SEQUENCE [LARGE SCALE GENOMIC DNA]</scope>
    <source>
        <strain evidence="2 3">DSM 102030</strain>
    </source>
</reference>
<keyword evidence="1" id="KW-1133">Transmembrane helix</keyword>
<dbReference type="AlphaFoldDB" id="A0A7W7W2P2"/>
<proteinExistence type="predicted"/>
<organism evidence="2 3">
    <name type="scientific">Lipingzhangella halophila</name>
    <dbReference type="NCBI Taxonomy" id="1783352"/>
    <lineage>
        <taxon>Bacteria</taxon>
        <taxon>Bacillati</taxon>
        <taxon>Actinomycetota</taxon>
        <taxon>Actinomycetes</taxon>
        <taxon>Streptosporangiales</taxon>
        <taxon>Nocardiopsidaceae</taxon>
        <taxon>Lipingzhangella</taxon>
    </lineage>
</organism>
<protein>
    <submittedName>
        <fullName evidence="2">Uncharacterized protein</fullName>
    </submittedName>
</protein>
<gene>
    <name evidence="2" type="ORF">F4561_002468</name>
</gene>
<accession>A0A7W7W2P2</accession>
<keyword evidence="1" id="KW-0472">Membrane</keyword>
<evidence type="ECO:0000313" key="3">
    <source>
        <dbReference type="Proteomes" id="UP000523007"/>
    </source>
</evidence>
<evidence type="ECO:0000313" key="2">
    <source>
        <dbReference type="EMBL" id="MBB4931648.1"/>
    </source>
</evidence>
<comment type="caution">
    <text evidence="2">The sequence shown here is derived from an EMBL/GenBank/DDBJ whole genome shotgun (WGS) entry which is preliminary data.</text>
</comment>
<dbReference type="Proteomes" id="UP000523007">
    <property type="component" value="Unassembled WGS sequence"/>
</dbReference>
<feature type="transmembrane region" description="Helical" evidence="1">
    <location>
        <begin position="12"/>
        <end position="31"/>
    </location>
</feature>
<dbReference type="EMBL" id="JACHJT010000001">
    <property type="protein sequence ID" value="MBB4931648.1"/>
    <property type="molecule type" value="Genomic_DNA"/>
</dbReference>
<sequence length="37" mass="4157">MGTPMGDSALRTTAWCTGTALLGYLWAKHLFTRDRTR</sequence>